<dbReference type="EMBL" id="BAABJI010000004">
    <property type="protein sequence ID" value="GAA4930380.1"/>
    <property type="molecule type" value="Genomic_DNA"/>
</dbReference>
<organism evidence="7 8">
    <name type="scientific">Mucilaginibacter defluvii</name>
    <dbReference type="NCBI Taxonomy" id="1196019"/>
    <lineage>
        <taxon>Bacteria</taxon>
        <taxon>Pseudomonadati</taxon>
        <taxon>Bacteroidota</taxon>
        <taxon>Sphingobacteriia</taxon>
        <taxon>Sphingobacteriales</taxon>
        <taxon>Sphingobacteriaceae</taxon>
        <taxon>Mucilaginibacter</taxon>
    </lineage>
</organism>
<sequence length="120" mass="13791">MYAPNNPYYTFSGITPEEVLFLQQATAELDEQQKNRFYGIYSTKRKNPQDILLVSLLGFVGFAGIQRFMLGQIGMGLLYFFTAGLCFIGTIVDLVNHKNLTNEYNKQMAYESFQIAKMYQ</sequence>
<dbReference type="Proteomes" id="UP001501436">
    <property type="component" value="Unassembled WGS sequence"/>
</dbReference>
<name>A0ABP9GFB1_9SPHI</name>
<accession>A0ABP9GFB1</accession>
<feature type="domain" description="TM2" evidence="6">
    <location>
        <begin position="51"/>
        <end position="95"/>
    </location>
</feature>
<evidence type="ECO:0000259" key="6">
    <source>
        <dbReference type="Pfam" id="PF05154"/>
    </source>
</evidence>
<comment type="subcellular location">
    <subcellularLocation>
        <location evidence="1">Membrane</location>
        <topology evidence="1">Multi-pass membrane protein</topology>
    </subcellularLocation>
</comment>
<evidence type="ECO:0000256" key="5">
    <source>
        <dbReference type="SAM" id="Phobius"/>
    </source>
</evidence>
<evidence type="ECO:0000256" key="1">
    <source>
        <dbReference type="ARBA" id="ARBA00004141"/>
    </source>
</evidence>
<keyword evidence="4 5" id="KW-0472">Membrane</keyword>
<feature type="transmembrane region" description="Helical" evidence="5">
    <location>
        <begin position="51"/>
        <end position="70"/>
    </location>
</feature>
<proteinExistence type="predicted"/>
<evidence type="ECO:0000256" key="3">
    <source>
        <dbReference type="ARBA" id="ARBA00022989"/>
    </source>
</evidence>
<dbReference type="Pfam" id="PF05154">
    <property type="entry name" value="TM2"/>
    <property type="match status" value="1"/>
</dbReference>
<dbReference type="InterPro" id="IPR007829">
    <property type="entry name" value="TM2"/>
</dbReference>
<evidence type="ECO:0000313" key="7">
    <source>
        <dbReference type="EMBL" id="GAA4930380.1"/>
    </source>
</evidence>
<feature type="transmembrane region" description="Helical" evidence="5">
    <location>
        <begin position="76"/>
        <end position="96"/>
    </location>
</feature>
<reference evidence="8" key="1">
    <citation type="journal article" date="2019" name="Int. J. Syst. Evol. Microbiol.">
        <title>The Global Catalogue of Microorganisms (GCM) 10K type strain sequencing project: providing services to taxonomists for standard genome sequencing and annotation.</title>
        <authorList>
            <consortium name="The Broad Institute Genomics Platform"/>
            <consortium name="The Broad Institute Genome Sequencing Center for Infectious Disease"/>
            <person name="Wu L."/>
            <person name="Ma J."/>
        </authorList>
    </citation>
    <scope>NUCLEOTIDE SEQUENCE [LARGE SCALE GENOMIC DNA]</scope>
    <source>
        <strain evidence="8">JCM 18283</strain>
    </source>
</reference>
<evidence type="ECO:0000256" key="4">
    <source>
        <dbReference type="ARBA" id="ARBA00023136"/>
    </source>
</evidence>
<keyword evidence="8" id="KW-1185">Reference proteome</keyword>
<keyword evidence="2 5" id="KW-0812">Transmembrane</keyword>
<gene>
    <name evidence="7" type="ORF">GCM10023313_39050</name>
</gene>
<keyword evidence="3 5" id="KW-1133">Transmembrane helix</keyword>
<dbReference type="RefSeq" id="WP_232177725.1">
    <property type="nucleotide sequence ID" value="NZ_BAABJI010000004.1"/>
</dbReference>
<evidence type="ECO:0000313" key="8">
    <source>
        <dbReference type="Proteomes" id="UP001501436"/>
    </source>
</evidence>
<comment type="caution">
    <text evidence="7">The sequence shown here is derived from an EMBL/GenBank/DDBJ whole genome shotgun (WGS) entry which is preliminary data.</text>
</comment>
<protein>
    <recommendedName>
        <fullName evidence="6">TM2 domain-containing protein</fullName>
    </recommendedName>
</protein>
<evidence type="ECO:0000256" key="2">
    <source>
        <dbReference type="ARBA" id="ARBA00022692"/>
    </source>
</evidence>